<feature type="domain" description="Mur ligase central" evidence="1">
    <location>
        <begin position="50"/>
        <end position="192"/>
    </location>
</feature>
<dbReference type="Pfam" id="PF08353">
    <property type="entry name" value="MurT_C"/>
    <property type="match status" value="1"/>
</dbReference>
<dbReference type="PANTHER" id="PTHR23135:SF7">
    <property type="entry name" value="LIPID II ISOGLUTAMINYL SYNTHASE (GLUTAMINE-HYDROLYZING) SUBUNIT MURT"/>
    <property type="match status" value="1"/>
</dbReference>
<evidence type="ECO:0000313" key="4">
    <source>
        <dbReference type="Proteomes" id="UP000824087"/>
    </source>
</evidence>
<comment type="caution">
    <text evidence="3">The sequence shown here is derived from an EMBL/GenBank/DDBJ whole genome shotgun (WGS) entry which is preliminary data.</text>
</comment>
<feature type="domain" description="Lipid II isoglutaminyl synthase (glutamine-hydrolyzing) subunit MurT C-terminal" evidence="2">
    <location>
        <begin position="322"/>
        <end position="425"/>
    </location>
</feature>
<dbReference type="AlphaFoldDB" id="A0A9D1HUZ5"/>
<dbReference type="Gene3D" id="3.40.1190.10">
    <property type="entry name" value="Mur-like, catalytic domain"/>
    <property type="match status" value="1"/>
</dbReference>
<accession>A0A9D1HUZ5</accession>
<dbReference type="SUPFAM" id="SSF53623">
    <property type="entry name" value="MurD-like peptide ligases, catalytic domain"/>
    <property type="match status" value="1"/>
</dbReference>
<name>A0A9D1HUZ5_9BACT</name>
<dbReference type="EMBL" id="DVML01000033">
    <property type="protein sequence ID" value="HIU23068.1"/>
    <property type="molecule type" value="Genomic_DNA"/>
</dbReference>
<organism evidence="3 4">
    <name type="scientific">Candidatus Fimihabitans intestinipullorum</name>
    <dbReference type="NCBI Taxonomy" id="2840820"/>
    <lineage>
        <taxon>Bacteria</taxon>
        <taxon>Bacillati</taxon>
        <taxon>Mycoplasmatota</taxon>
        <taxon>Mycoplasmatota incertae sedis</taxon>
        <taxon>Candidatus Fimihabitans</taxon>
    </lineage>
</organism>
<reference evidence="3" key="2">
    <citation type="journal article" date="2021" name="PeerJ">
        <title>Extensive microbial diversity within the chicken gut microbiome revealed by metagenomics and culture.</title>
        <authorList>
            <person name="Gilroy R."/>
            <person name="Ravi A."/>
            <person name="Getino M."/>
            <person name="Pursley I."/>
            <person name="Horton D.L."/>
            <person name="Alikhan N.F."/>
            <person name="Baker D."/>
            <person name="Gharbi K."/>
            <person name="Hall N."/>
            <person name="Watson M."/>
            <person name="Adriaenssens E.M."/>
            <person name="Foster-Nyarko E."/>
            <person name="Jarju S."/>
            <person name="Secka A."/>
            <person name="Antonio M."/>
            <person name="Oren A."/>
            <person name="Chaudhuri R.R."/>
            <person name="La Ragione R."/>
            <person name="Hildebrand F."/>
            <person name="Pallen M.J."/>
        </authorList>
    </citation>
    <scope>NUCLEOTIDE SEQUENCE</scope>
    <source>
        <strain evidence="3">CHK197-8231</strain>
    </source>
</reference>
<sequence length="443" mass="51295">MKSIMIITGKIILFCGKLLHRGSSLPGKVVLKFYPQLMKKIKFPDKIIAVTGSSGKGSISSTVAEIYRKLGYRVAHNVAGSNLTYGIATLLLQYCSIFGKLKCDVLVFEIDERYAKYVFPDIKPTHVLISNISRDQPPRQGHFDFVYEEIKSALSKEMHLILNADDPMLQIFNLENEFQVTYYSMDQNQYSYPKSKFKNLNITHCPVCHHKLIYDYYHFETLGHYHCSHCKFQTPKAKYHITNLDFDTPAMTINEKYVIQLPYDMLYCAYNTLAAFTIVATTEKQEEKIATYLNALNVKQKNHLHTTFQNRNVYILNNKNENATTFNQSILFTDRHTEKKTLVIGWKEISRRYQFDDLSWLYDVDFELFARHDIDTVICIGLHRYDIATRMKYAGIDEKKIKTFESLEGVTACLAKTKGDIFAILNFDLVLPFQEILKEGDSK</sequence>
<reference evidence="3" key="1">
    <citation type="submission" date="2020-10" db="EMBL/GenBank/DDBJ databases">
        <authorList>
            <person name="Gilroy R."/>
        </authorList>
    </citation>
    <scope>NUCLEOTIDE SEQUENCE</scope>
    <source>
        <strain evidence="3">CHK197-8231</strain>
    </source>
</reference>
<dbReference type="GO" id="GO:0005524">
    <property type="term" value="F:ATP binding"/>
    <property type="evidence" value="ECO:0007669"/>
    <property type="project" value="InterPro"/>
</dbReference>
<evidence type="ECO:0000259" key="1">
    <source>
        <dbReference type="Pfam" id="PF08245"/>
    </source>
</evidence>
<gene>
    <name evidence="3" type="ORF">IAD49_05745</name>
</gene>
<dbReference type="InterPro" id="IPR013221">
    <property type="entry name" value="Mur_ligase_cen"/>
</dbReference>
<dbReference type="InterPro" id="IPR036565">
    <property type="entry name" value="Mur-like_cat_sf"/>
</dbReference>
<evidence type="ECO:0000313" key="3">
    <source>
        <dbReference type="EMBL" id="HIU23068.1"/>
    </source>
</evidence>
<dbReference type="Proteomes" id="UP000824087">
    <property type="component" value="Unassembled WGS sequence"/>
</dbReference>
<dbReference type="InterPro" id="IPR013564">
    <property type="entry name" value="MurT_C"/>
</dbReference>
<dbReference type="Pfam" id="PF08245">
    <property type="entry name" value="Mur_ligase_M"/>
    <property type="match status" value="1"/>
</dbReference>
<protein>
    <submittedName>
        <fullName evidence="3">DUF1727 domain-containing protein</fullName>
    </submittedName>
</protein>
<dbReference type="GO" id="GO:0016881">
    <property type="term" value="F:acid-amino acid ligase activity"/>
    <property type="evidence" value="ECO:0007669"/>
    <property type="project" value="InterPro"/>
</dbReference>
<proteinExistence type="predicted"/>
<dbReference type="PANTHER" id="PTHR23135">
    <property type="entry name" value="MUR LIGASE FAMILY MEMBER"/>
    <property type="match status" value="1"/>
</dbReference>
<evidence type="ECO:0000259" key="2">
    <source>
        <dbReference type="Pfam" id="PF08353"/>
    </source>
</evidence>